<geneLocation type="plasmid" evidence="2 3">
    <name>unnamed1</name>
</geneLocation>
<dbReference type="Proteomes" id="UP001377337">
    <property type="component" value="Plasmid unnamed1"/>
</dbReference>
<keyword evidence="1" id="KW-1133">Transmembrane helix</keyword>
<evidence type="ECO:0000256" key="1">
    <source>
        <dbReference type="SAM" id="Phobius"/>
    </source>
</evidence>
<name>A0ABZ2NP42_9BACI</name>
<organism evidence="2 3">
    <name type="scientific">Metabacillus sediminis</name>
    <dbReference type="NCBI Taxonomy" id="3117746"/>
    <lineage>
        <taxon>Bacteria</taxon>
        <taxon>Bacillati</taxon>
        <taxon>Bacillota</taxon>
        <taxon>Bacilli</taxon>
        <taxon>Bacillales</taxon>
        <taxon>Bacillaceae</taxon>
        <taxon>Metabacillus</taxon>
    </lineage>
</organism>
<reference evidence="2 3" key="1">
    <citation type="submission" date="2024-02" db="EMBL/GenBank/DDBJ databases">
        <title>Seven novel Bacillus-like species.</title>
        <authorList>
            <person name="Liu G."/>
        </authorList>
    </citation>
    <scope>NUCLEOTIDE SEQUENCE [LARGE SCALE GENOMIC DNA]</scope>
    <source>
        <strain evidence="2 3">FJAT-52054</strain>
        <plasmid evidence="2 3">unnamed1</plasmid>
    </source>
</reference>
<keyword evidence="1" id="KW-0472">Membrane</keyword>
<sequence length="65" mass="6946">MGEIVLVGVIGSSIIGVALLEDRLLSFGRFVEADLLGFLLRSGLTVSGIWAAASLIMQAIRRFIL</sequence>
<proteinExistence type="predicted"/>
<feature type="transmembrane region" description="Helical" evidence="1">
    <location>
        <begin position="36"/>
        <end position="57"/>
    </location>
</feature>
<dbReference type="RefSeq" id="WP_338782438.1">
    <property type="nucleotide sequence ID" value="NZ_CP147408.1"/>
</dbReference>
<keyword evidence="2" id="KW-0614">Plasmid</keyword>
<dbReference type="EMBL" id="CP147408">
    <property type="protein sequence ID" value="WXB99125.1"/>
    <property type="molecule type" value="Genomic_DNA"/>
</dbReference>
<evidence type="ECO:0000313" key="2">
    <source>
        <dbReference type="EMBL" id="WXB99125.1"/>
    </source>
</evidence>
<keyword evidence="1" id="KW-0812">Transmembrane</keyword>
<gene>
    <name evidence="2" type="ORF">WCV65_21110</name>
</gene>
<accession>A0ABZ2NP42</accession>
<protein>
    <submittedName>
        <fullName evidence="2">Uncharacterized protein</fullName>
    </submittedName>
</protein>
<evidence type="ECO:0000313" key="3">
    <source>
        <dbReference type="Proteomes" id="UP001377337"/>
    </source>
</evidence>
<keyword evidence="3" id="KW-1185">Reference proteome</keyword>